<name>A0A9Q0LJL2_ANAIG</name>
<feature type="transmembrane region" description="Helical" evidence="1">
    <location>
        <begin position="36"/>
        <end position="56"/>
    </location>
</feature>
<feature type="transmembrane region" description="Helical" evidence="1">
    <location>
        <begin position="7"/>
        <end position="30"/>
    </location>
</feature>
<keyword evidence="1" id="KW-0472">Membrane</keyword>
<protein>
    <submittedName>
        <fullName evidence="2">Uncharacterized protein</fullName>
    </submittedName>
</protein>
<feature type="transmembrane region" description="Helical" evidence="1">
    <location>
        <begin position="76"/>
        <end position="98"/>
    </location>
</feature>
<evidence type="ECO:0000313" key="2">
    <source>
        <dbReference type="EMBL" id="KAJ5073690.1"/>
    </source>
</evidence>
<organism evidence="2 3">
    <name type="scientific">Anaeramoeba ignava</name>
    <name type="common">Anaerobic marine amoeba</name>
    <dbReference type="NCBI Taxonomy" id="1746090"/>
    <lineage>
        <taxon>Eukaryota</taxon>
        <taxon>Metamonada</taxon>
        <taxon>Anaeramoebidae</taxon>
        <taxon>Anaeramoeba</taxon>
    </lineage>
</organism>
<reference evidence="2" key="1">
    <citation type="submission" date="2022-10" db="EMBL/GenBank/DDBJ databases">
        <title>Novel sulphate-reducing endosymbionts in the free-living metamonad Anaeramoeba.</title>
        <authorList>
            <person name="Jerlstrom-Hultqvist J."/>
            <person name="Cepicka I."/>
            <person name="Gallot-Lavallee L."/>
            <person name="Salas-Leiva D."/>
            <person name="Curtis B.A."/>
            <person name="Zahonova K."/>
            <person name="Pipaliya S."/>
            <person name="Dacks J."/>
            <person name="Roger A.J."/>
        </authorList>
    </citation>
    <scope>NUCLEOTIDE SEQUENCE</scope>
    <source>
        <strain evidence="2">BMAN</strain>
    </source>
</reference>
<sequence length="190" mass="23044">MVFHPNFHLFAICADLTILTKAFFSNYITIHFLNYFPNYLLIIHLLYFILLLLTDIKKFKLIHQKKSTYNQLSKPFYFDFEVYLQFIPLLILIVDFFVEPSFNSPLPPKWKDSLFYVLINLSYSFWIYFVKSTPGLRTYKVLKQMKDENFDSFFVFWIIFNILLWIPGRIILSLRFKFASKRFFSSKKKK</sequence>
<gene>
    <name evidence="2" type="ORF">M0811_08527</name>
</gene>
<evidence type="ECO:0000256" key="1">
    <source>
        <dbReference type="SAM" id="Phobius"/>
    </source>
</evidence>
<proteinExistence type="predicted"/>
<dbReference type="Proteomes" id="UP001149090">
    <property type="component" value="Unassembled WGS sequence"/>
</dbReference>
<dbReference type="EMBL" id="JAPDFW010000073">
    <property type="protein sequence ID" value="KAJ5073690.1"/>
    <property type="molecule type" value="Genomic_DNA"/>
</dbReference>
<keyword evidence="3" id="KW-1185">Reference proteome</keyword>
<accession>A0A9Q0LJL2</accession>
<keyword evidence="1" id="KW-0812">Transmembrane</keyword>
<dbReference type="AlphaFoldDB" id="A0A9Q0LJL2"/>
<keyword evidence="1" id="KW-1133">Transmembrane helix</keyword>
<evidence type="ECO:0000313" key="3">
    <source>
        <dbReference type="Proteomes" id="UP001149090"/>
    </source>
</evidence>
<feature type="transmembrane region" description="Helical" evidence="1">
    <location>
        <begin position="150"/>
        <end position="172"/>
    </location>
</feature>
<feature type="transmembrane region" description="Helical" evidence="1">
    <location>
        <begin position="113"/>
        <end position="130"/>
    </location>
</feature>
<comment type="caution">
    <text evidence="2">The sequence shown here is derived from an EMBL/GenBank/DDBJ whole genome shotgun (WGS) entry which is preliminary data.</text>
</comment>